<feature type="non-terminal residue" evidence="1">
    <location>
        <position position="48"/>
    </location>
</feature>
<name>A0A821XHF5_9BILA</name>
<accession>A0A821XHF5</accession>
<dbReference type="EMBL" id="CAJOBS010011180">
    <property type="protein sequence ID" value="CAF4944210.1"/>
    <property type="molecule type" value="Genomic_DNA"/>
</dbReference>
<gene>
    <name evidence="1" type="ORF">TOA249_LOCUS33543</name>
</gene>
<feature type="non-terminal residue" evidence="1">
    <location>
        <position position="1"/>
    </location>
</feature>
<sequence length="48" mass="5282">QPKVEAQEPVNDQSCVIGQDTQISWKFSGIGKPGVKWLFNNKPLPTNG</sequence>
<comment type="caution">
    <text evidence="1">The sequence shown here is derived from an EMBL/GenBank/DDBJ whole genome shotgun (WGS) entry which is preliminary data.</text>
</comment>
<protein>
    <submittedName>
        <fullName evidence="1">Uncharacterized protein</fullName>
    </submittedName>
</protein>
<dbReference type="Proteomes" id="UP000663838">
    <property type="component" value="Unassembled WGS sequence"/>
</dbReference>
<dbReference type="AlphaFoldDB" id="A0A821XHF5"/>
<proteinExistence type="predicted"/>
<evidence type="ECO:0000313" key="2">
    <source>
        <dbReference type="Proteomes" id="UP000663838"/>
    </source>
</evidence>
<organism evidence="1 2">
    <name type="scientific">Rotaria socialis</name>
    <dbReference type="NCBI Taxonomy" id="392032"/>
    <lineage>
        <taxon>Eukaryota</taxon>
        <taxon>Metazoa</taxon>
        <taxon>Spiralia</taxon>
        <taxon>Gnathifera</taxon>
        <taxon>Rotifera</taxon>
        <taxon>Eurotatoria</taxon>
        <taxon>Bdelloidea</taxon>
        <taxon>Philodinida</taxon>
        <taxon>Philodinidae</taxon>
        <taxon>Rotaria</taxon>
    </lineage>
</organism>
<evidence type="ECO:0000313" key="1">
    <source>
        <dbReference type="EMBL" id="CAF4944210.1"/>
    </source>
</evidence>
<reference evidence="1" key="1">
    <citation type="submission" date="2021-02" db="EMBL/GenBank/DDBJ databases">
        <authorList>
            <person name="Nowell W R."/>
        </authorList>
    </citation>
    <scope>NUCLEOTIDE SEQUENCE</scope>
</reference>